<proteinExistence type="predicted"/>
<sequence length="131" mass="14650">MDESNRNKLGDATDSSDQDKDKVGFSSLPLTSRLLEETLKNMPADDIVNEEVEETERKERLKSEEENRKAAGMTTPEEDWKEATRRAITAKIGQLLNNAETIDRVTTTPPVYTTLLSALAKSLVLQVETLL</sequence>
<protein>
    <submittedName>
        <fullName evidence="1">Uncharacterized protein</fullName>
    </submittedName>
</protein>
<dbReference type="EMBL" id="MU795455">
    <property type="protein sequence ID" value="KAJ3806224.1"/>
    <property type="molecule type" value="Genomic_DNA"/>
</dbReference>
<evidence type="ECO:0000313" key="1">
    <source>
        <dbReference type="EMBL" id="KAJ3806224.1"/>
    </source>
</evidence>
<keyword evidence="2" id="KW-1185">Reference proteome</keyword>
<organism evidence="1 2">
    <name type="scientific">Lentinula aff. lateritia</name>
    <dbReference type="NCBI Taxonomy" id="2804960"/>
    <lineage>
        <taxon>Eukaryota</taxon>
        <taxon>Fungi</taxon>
        <taxon>Dikarya</taxon>
        <taxon>Basidiomycota</taxon>
        <taxon>Agaricomycotina</taxon>
        <taxon>Agaricomycetes</taxon>
        <taxon>Agaricomycetidae</taxon>
        <taxon>Agaricales</taxon>
        <taxon>Marasmiineae</taxon>
        <taxon>Omphalotaceae</taxon>
        <taxon>Lentinula</taxon>
    </lineage>
</organism>
<reference evidence="1" key="1">
    <citation type="submission" date="2022-09" db="EMBL/GenBank/DDBJ databases">
        <title>A Global Phylogenomic Analysis of the Shiitake Genus Lentinula.</title>
        <authorList>
            <consortium name="DOE Joint Genome Institute"/>
            <person name="Sierra-Patev S."/>
            <person name="Min B."/>
            <person name="Naranjo-Ortiz M."/>
            <person name="Looney B."/>
            <person name="Konkel Z."/>
            <person name="Slot J.C."/>
            <person name="Sakamoto Y."/>
            <person name="Steenwyk J.L."/>
            <person name="Rokas A."/>
            <person name="Carro J."/>
            <person name="Camarero S."/>
            <person name="Ferreira P."/>
            <person name="Molpeceres G."/>
            <person name="Ruiz-Duenas F.J."/>
            <person name="Serrano A."/>
            <person name="Henrissat B."/>
            <person name="Drula E."/>
            <person name="Hughes K.W."/>
            <person name="Mata J.L."/>
            <person name="Ishikawa N.K."/>
            <person name="Vargas-Isla R."/>
            <person name="Ushijima S."/>
            <person name="Smith C.A."/>
            <person name="Ahrendt S."/>
            <person name="Andreopoulos W."/>
            <person name="He G."/>
            <person name="Labutti K."/>
            <person name="Lipzen A."/>
            <person name="Ng V."/>
            <person name="Riley R."/>
            <person name="Sandor L."/>
            <person name="Barry K."/>
            <person name="Martinez A.T."/>
            <person name="Xiao Y."/>
            <person name="Gibbons J.G."/>
            <person name="Terashima K."/>
            <person name="Grigoriev I.V."/>
            <person name="Hibbett D.S."/>
        </authorList>
    </citation>
    <scope>NUCLEOTIDE SEQUENCE</scope>
    <source>
        <strain evidence="1">TMI1499</strain>
    </source>
</reference>
<accession>A0ACC1TNB7</accession>
<name>A0ACC1TNB7_9AGAR</name>
<dbReference type="Proteomes" id="UP001163835">
    <property type="component" value="Unassembled WGS sequence"/>
</dbReference>
<evidence type="ECO:0000313" key="2">
    <source>
        <dbReference type="Proteomes" id="UP001163835"/>
    </source>
</evidence>
<comment type="caution">
    <text evidence="1">The sequence shown here is derived from an EMBL/GenBank/DDBJ whole genome shotgun (WGS) entry which is preliminary data.</text>
</comment>
<gene>
    <name evidence="1" type="ORF">F5876DRAFT_69129</name>
</gene>